<organism evidence="2 3">
    <name type="scientific">Glaciimonas immobilis</name>
    <dbReference type="NCBI Taxonomy" id="728004"/>
    <lineage>
        <taxon>Bacteria</taxon>
        <taxon>Pseudomonadati</taxon>
        <taxon>Pseudomonadota</taxon>
        <taxon>Betaproteobacteria</taxon>
        <taxon>Burkholderiales</taxon>
        <taxon>Oxalobacteraceae</taxon>
        <taxon>Glaciimonas</taxon>
    </lineage>
</organism>
<protein>
    <recommendedName>
        <fullName evidence="4">DUF3761 domain-containing protein</fullName>
    </recommendedName>
</protein>
<feature type="chain" id="PRO_5032846540" description="DUF3761 domain-containing protein" evidence="1">
    <location>
        <begin position="23"/>
        <end position="157"/>
    </location>
</feature>
<dbReference type="AlphaFoldDB" id="A0A840RNS2"/>
<dbReference type="Pfam" id="PF12587">
    <property type="entry name" value="DUF3761"/>
    <property type="match status" value="1"/>
</dbReference>
<keyword evidence="3" id="KW-1185">Reference proteome</keyword>
<evidence type="ECO:0000313" key="2">
    <source>
        <dbReference type="EMBL" id="MBB5199413.1"/>
    </source>
</evidence>
<dbReference type="InterPro" id="IPR022236">
    <property type="entry name" value="DUF3761"/>
</dbReference>
<dbReference type="EMBL" id="JACHHQ010000002">
    <property type="protein sequence ID" value="MBB5199413.1"/>
    <property type="molecule type" value="Genomic_DNA"/>
</dbReference>
<proteinExistence type="predicted"/>
<feature type="signal peptide" evidence="1">
    <location>
        <begin position="1"/>
        <end position="22"/>
    </location>
</feature>
<evidence type="ECO:0000313" key="3">
    <source>
        <dbReference type="Proteomes" id="UP000571084"/>
    </source>
</evidence>
<dbReference type="RefSeq" id="WP_168054995.1">
    <property type="nucleotide sequence ID" value="NZ_JAAOZT010000006.1"/>
</dbReference>
<gene>
    <name evidence="2" type="ORF">HNR39_001240</name>
</gene>
<sequence length="157" mass="15179">MKITLTMIALTAGLTFSSIGFAQTAAPTGAPVGTSGICKDGSYSASASKKGACANHGGVKDWYATAAGASPAAMNAAPAAPAPAVAAAAASPNKTPNLPAPTAAVGGGAGKVWVNTSSKVYHCSGTKWYGTTKAGSYMTEAAAKAAGNRADHGKACS</sequence>
<dbReference type="Proteomes" id="UP000571084">
    <property type="component" value="Unassembled WGS sequence"/>
</dbReference>
<reference evidence="2 3" key="1">
    <citation type="submission" date="2020-08" db="EMBL/GenBank/DDBJ databases">
        <title>Genomic Encyclopedia of Type Strains, Phase IV (KMG-IV): sequencing the most valuable type-strain genomes for metagenomic binning, comparative biology and taxonomic classification.</title>
        <authorList>
            <person name="Goeker M."/>
        </authorList>
    </citation>
    <scope>NUCLEOTIDE SEQUENCE [LARGE SCALE GENOMIC DNA]</scope>
    <source>
        <strain evidence="2 3">DSM 23240</strain>
    </source>
</reference>
<keyword evidence="1" id="KW-0732">Signal</keyword>
<comment type="caution">
    <text evidence="2">The sequence shown here is derived from an EMBL/GenBank/DDBJ whole genome shotgun (WGS) entry which is preliminary data.</text>
</comment>
<accession>A0A840RNS2</accession>
<name>A0A840RNS2_9BURK</name>
<evidence type="ECO:0000256" key="1">
    <source>
        <dbReference type="SAM" id="SignalP"/>
    </source>
</evidence>
<evidence type="ECO:0008006" key="4">
    <source>
        <dbReference type="Google" id="ProtNLM"/>
    </source>
</evidence>